<dbReference type="PROSITE" id="PS50262">
    <property type="entry name" value="G_PROTEIN_RECEP_F1_2"/>
    <property type="match status" value="1"/>
</dbReference>
<organism evidence="11">
    <name type="scientific">Pundamilia nyererei</name>
    <dbReference type="NCBI Taxonomy" id="303518"/>
    <lineage>
        <taxon>Eukaryota</taxon>
        <taxon>Metazoa</taxon>
        <taxon>Chordata</taxon>
        <taxon>Craniata</taxon>
        <taxon>Vertebrata</taxon>
        <taxon>Euteleostomi</taxon>
        <taxon>Actinopterygii</taxon>
        <taxon>Neopterygii</taxon>
        <taxon>Teleostei</taxon>
        <taxon>Neoteleostei</taxon>
        <taxon>Acanthomorphata</taxon>
        <taxon>Ovalentaria</taxon>
        <taxon>Cichlomorphae</taxon>
        <taxon>Cichliformes</taxon>
        <taxon>Cichlidae</taxon>
        <taxon>African cichlids</taxon>
        <taxon>Pseudocrenilabrinae</taxon>
        <taxon>Haplochromini</taxon>
        <taxon>Pundamilia</taxon>
    </lineage>
</organism>
<dbReference type="GeneID" id="102204434"/>
<dbReference type="GO" id="GO:0004930">
    <property type="term" value="F:G protein-coupled receptor activity"/>
    <property type="evidence" value="ECO:0007669"/>
    <property type="project" value="UniProtKB-KW"/>
</dbReference>
<reference evidence="13" key="2">
    <citation type="submission" date="2025-04" db="UniProtKB">
        <authorList>
            <consortium name="RefSeq"/>
        </authorList>
    </citation>
    <scope>IDENTIFICATION</scope>
</reference>
<evidence type="ECO:0000256" key="6">
    <source>
        <dbReference type="ARBA" id="ARBA00023170"/>
    </source>
</evidence>
<feature type="transmembrane region" description="Helical" evidence="9">
    <location>
        <begin position="6"/>
        <end position="30"/>
    </location>
</feature>
<dbReference type="InterPro" id="IPR017452">
    <property type="entry name" value="GPCR_Rhodpsn_7TM"/>
</dbReference>
<sequence length="251" mass="28634">MGPIHVMMWINIGVCLPLTILVICCLCCVVRRDQVPVIYYTNLLISNLIQMCTIIIIVAKPDDHETYMMSFVIYYFGVQASLYFKLCIALERCFFITRPLTDFMRQTRSSVLVCILVWALCVVSVPVAIVLRYFLRVLILILVPAFLFIICFAATLKALHAASTVSTEEKRRIVGTLVLLQLSYFLMILPAITELTFEFHPHDTVRDVVFILFLLSPFMDLILFFLMQKMPTDKRLAGLCCCSRCSSSSSL</sequence>
<evidence type="ECO:0000256" key="9">
    <source>
        <dbReference type="SAM" id="Phobius"/>
    </source>
</evidence>
<dbReference type="SUPFAM" id="SSF81321">
    <property type="entry name" value="Family A G protein-coupled receptor-like"/>
    <property type="match status" value="1"/>
</dbReference>
<dbReference type="Proteomes" id="UP000695023">
    <property type="component" value="Unplaced"/>
</dbReference>
<proteinExistence type="predicted"/>
<evidence type="ECO:0000256" key="4">
    <source>
        <dbReference type="ARBA" id="ARBA00023040"/>
    </source>
</evidence>
<dbReference type="Gene3D" id="1.20.1070.10">
    <property type="entry name" value="Rhodopsin 7-helix transmembrane proteins"/>
    <property type="match status" value="2"/>
</dbReference>
<feature type="domain" description="G-protein coupled receptors family 1 profile" evidence="10">
    <location>
        <begin position="18"/>
        <end position="190"/>
    </location>
</feature>
<keyword evidence="2 9" id="KW-0812">Transmembrane</keyword>
<comment type="subcellular location">
    <subcellularLocation>
        <location evidence="1">Membrane</location>
        <topology evidence="1">Multi-pass membrane protein</topology>
    </subcellularLocation>
</comment>
<evidence type="ECO:0000313" key="11">
    <source>
        <dbReference type="Ensembl" id="ENSPNYP00000016519.1"/>
    </source>
</evidence>
<feature type="transmembrane region" description="Helical" evidence="9">
    <location>
        <begin position="71"/>
        <end position="90"/>
    </location>
</feature>
<dbReference type="AlphaFoldDB" id="A0A3B4G362"/>
<dbReference type="PANTHER" id="PTHR24232:SF85">
    <property type="entry name" value="G-PROTEIN COUPLED RECEPTOR 4"/>
    <property type="match status" value="1"/>
</dbReference>
<feature type="transmembrane region" description="Helical" evidence="9">
    <location>
        <begin position="111"/>
        <end position="131"/>
    </location>
</feature>
<dbReference type="RefSeq" id="XP_005741608.1">
    <property type="nucleotide sequence ID" value="XM_005741551.1"/>
</dbReference>
<keyword evidence="8" id="KW-0807">Transducer</keyword>
<evidence type="ECO:0000256" key="3">
    <source>
        <dbReference type="ARBA" id="ARBA00022989"/>
    </source>
</evidence>
<evidence type="ECO:0000256" key="1">
    <source>
        <dbReference type="ARBA" id="ARBA00004141"/>
    </source>
</evidence>
<feature type="transmembrane region" description="Helical" evidence="9">
    <location>
        <begin position="208"/>
        <end position="226"/>
    </location>
</feature>
<evidence type="ECO:0000313" key="12">
    <source>
        <dbReference type="Proteomes" id="UP000695023"/>
    </source>
</evidence>
<dbReference type="GeneTree" id="ENSGT00940000164014"/>
<feature type="transmembrane region" description="Helical" evidence="9">
    <location>
        <begin position="37"/>
        <end position="59"/>
    </location>
</feature>
<feature type="transmembrane region" description="Helical" evidence="9">
    <location>
        <begin position="173"/>
        <end position="193"/>
    </location>
</feature>
<keyword evidence="12" id="KW-1185">Reference proteome</keyword>
<dbReference type="GO" id="GO:0007200">
    <property type="term" value="P:phospholipase C-activating G protein-coupled receptor signaling pathway"/>
    <property type="evidence" value="ECO:0007669"/>
    <property type="project" value="TreeGrafter"/>
</dbReference>
<protein>
    <submittedName>
        <fullName evidence="11">Uncharacterized LOC102204434</fullName>
    </submittedName>
    <submittedName>
        <fullName evidence="13">Uncharacterized protein LOC102204434</fullName>
    </submittedName>
</protein>
<evidence type="ECO:0000256" key="8">
    <source>
        <dbReference type="ARBA" id="ARBA00023224"/>
    </source>
</evidence>
<dbReference type="OrthoDB" id="5961704at2759"/>
<dbReference type="GO" id="GO:0005886">
    <property type="term" value="C:plasma membrane"/>
    <property type="evidence" value="ECO:0007669"/>
    <property type="project" value="TreeGrafter"/>
</dbReference>
<keyword evidence="6" id="KW-0675">Receptor</keyword>
<dbReference type="PANTHER" id="PTHR24232">
    <property type="entry name" value="G-PROTEIN COUPLED RECEPTOR"/>
    <property type="match status" value="1"/>
</dbReference>
<dbReference type="Ensembl" id="ENSPNYT00000016929.1">
    <property type="protein sequence ID" value="ENSPNYP00000016519.1"/>
    <property type="gene ID" value="ENSPNYG00000012517.1"/>
</dbReference>
<evidence type="ECO:0000256" key="7">
    <source>
        <dbReference type="ARBA" id="ARBA00023180"/>
    </source>
</evidence>
<name>A0A3B4G362_9CICH</name>
<keyword evidence="3 9" id="KW-1133">Transmembrane helix</keyword>
<keyword evidence="5 9" id="KW-0472">Membrane</keyword>
<dbReference type="GO" id="GO:0035025">
    <property type="term" value="P:positive regulation of Rho protein signal transduction"/>
    <property type="evidence" value="ECO:0007669"/>
    <property type="project" value="TreeGrafter"/>
</dbReference>
<reference evidence="11" key="1">
    <citation type="submission" date="2023-09" db="UniProtKB">
        <authorList>
            <consortium name="Ensembl"/>
        </authorList>
    </citation>
    <scope>IDENTIFICATION</scope>
</reference>
<evidence type="ECO:0000256" key="5">
    <source>
        <dbReference type="ARBA" id="ARBA00023136"/>
    </source>
</evidence>
<evidence type="ECO:0000259" key="10">
    <source>
        <dbReference type="PROSITE" id="PS50262"/>
    </source>
</evidence>
<accession>A0A3B4G362</accession>
<keyword evidence="4" id="KW-0297">G-protein coupled receptor</keyword>
<feature type="transmembrane region" description="Helical" evidence="9">
    <location>
        <begin position="137"/>
        <end position="161"/>
    </location>
</feature>
<keyword evidence="7" id="KW-0325">Glycoprotein</keyword>
<evidence type="ECO:0000256" key="2">
    <source>
        <dbReference type="ARBA" id="ARBA00022692"/>
    </source>
</evidence>
<evidence type="ECO:0000313" key="13">
    <source>
        <dbReference type="RefSeq" id="XP_005741608.1"/>
    </source>
</evidence>
<gene>
    <name evidence="13" type="primary">LOC102204434</name>
</gene>